<gene>
    <name evidence="6" type="ORF">KARMA_3651</name>
</gene>
<dbReference type="SUPFAM" id="SSF52833">
    <property type="entry name" value="Thioredoxin-like"/>
    <property type="match status" value="1"/>
</dbReference>
<proteinExistence type="inferred from homology"/>
<comment type="similarity">
    <text evidence="1">Belongs to the SCO1/2 family.</text>
</comment>
<dbReference type="PANTHER" id="PTHR12151:SF25">
    <property type="entry name" value="LINALOOL DEHYDRATASE_ISOMERASE DOMAIN-CONTAINING PROTEIN"/>
    <property type="match status" value="1"/>
</dbReference>
<keyword evidence="4" id="KW-1015">Disulfide bond</keyword>
<feature type="binding site" evidence="3">
    <location>
        <position position="85"/>
    </location>
    <ligand>
        <name>Cu cation</name>
        <dbReference type="ChEBI" id="CHEBI:23378"/>
    </ligand>
</feature>
<dbReference type="Gene3D" id="3.40.30.10">
    <property type="entry name" value="Glutaredoxin"/>
    <property type="match status" value="1"/>
</dbReference>
<dbReference type="PANTHER" id="PTHR12151">
    <property type="entry name" value="ELECTRON TRANSPORT PROTIN SCO1/SENC FAMILY MEMBER"/>
    <property type="match status" value="1"/>
</dbReference>
<dbReference type="AlphaFoldDB" id="A0A1M4N3I8"/>
<dbReference type="InterPro" id="IPR003782">
    <property type="entry name" value="SCO1/SenC"/>
</dbReference>
<evidence type="ECO:0000313" key="7">
    <source>
        <dbReference type="Proteomes" id="UP000184085"/>
    </source>
</evidence>
<dbReference type="CDD" id="cd02968">
    <property type="entry name" value="SCO"/>
    <property type="match status" value="1"/>
</dbReference>
<organism evidence="6 7">
    <name type="scientific">Donghicola eburneus</name>
    <dbReference type="NCBI Taxonomy" id="393278"/>
    <lineage>
        <taxon>Bacteria</taxon>
        <taxon>Pseudomonadati</taxon>
        <taxon>Pseudomonadota</taxon>
        <taxon>Alphaproteobacteria</taxon>
        <taxon>Rhodobacterales</taxon>
        <taxon>Roseobacteraceae</taxon>
        <taxon>Donghicola</taxon>
    </lineage>
</organism>
<dbReference type="FunFam" id="3.40.30.10:FF:000013">
    <property type="entry name" value="Blast:Protein SCO1 homolog, mitochondrial"/>
    <property type="match status" value="1"/>
</dbReference>
<name>A0A1M4N3I8_9RHOB</name>
<protein>
    <submittedName>
        <fullName evidence="6">Putative secreted protein</fullName>
    </submittedName>
</protein>
<dbReference type="RefSeq" id="WP_072708973.1">
    <property type="nucleotide sequence ID" value="NZ_FMJB01000064.1"/>
</dbReference>
<evidence type="ECO:0000256" key="4">
    <source>
        <dbReference type="PIRSR" id="PIRSR603782-2"/>
    </source>
</evidence>
<dbReference type="GO" id="GO:0046872">
    <property type="term" value="F:metal ion binding"/>
    <property type="evidence" value="ECO:0007669"/>
    <property type="project" value="UniProtKB-KW"/>
</dbReference>
<dbReference type="InterPro" id="IPR036249">
    <property type="entry name" value="Thioredoxin-like_sf"/>
</dbReference>
<evidence type="ECO:0000256" key="3">
    <source>
        <dbReference type="PIRSR" id="PIRSR603782-1"/>
    </source>
</evidence>
<reference evidence="7" key="1">
    <citation type="submission" date="2016-09" db="EMBL/GenBank/DDBJ databases">
        <authorList>
            <person name="Wibberg D."/>
        </authorList>
    </citation>
    <scope>NUCLEOTIDE SEQUENCE [LARGE SCALE GENOMIC DNA]</scope>
</reference>
<dbReference type="EMBL" id="FMJB01000064">
    <property type="protein sequence ID" value="SCM69413.1"/>
    <property type="molecule type" value="Genomic_DNA"/>
</dbReference>
<feature type="binding site" evidence="3">
    <location>
        <position position="170"/>
    </location>
    <ligand>
        <name>Cu cation</name>
        <dbReference type="ChEBI" id="CHEBI:23378"/>
    </ligand>
</feature>
<evidence type="ECO:0000256" key="2">
    <source>
        <dbReference type="ARBA" id="ARBA00023008"/>
    </source>
</evidence>
<accession>A0A1M4N3I8</accession>
<evidence type="ECO:0000256" key="1">
    <source>
        <dbReference type="ARBA" id="ARBA00010996"/>
    </source>
</evidence>
<dbReference type="Proteomes" id="UP000184085">
    <property type="component" value="Unassembled WGS sequence"/>
</dbReference>
<dbReference type="Pfam" id="PF02630">
    <property type="entry name" value="SCO1-SenC"/>
    <property type="match status" value="1"/>
</dbReference>
<feature type="chain" id="PRO_5009906751" evidence="5">
    <location>
        <begin position="23"/>
        <end position="208"/>
    </location>
</feature>
<keyword evidence="5" id="KW-0732">Signal</keyword>
<evidence type="ECO:0000256" key="5">
    <source>
        <dbReference type="SAM" id="SignalP"/>
    </source>
</evidence>
<keyword evidence="3" id="KW-0479">Metal-binding</keyword>
<sequence>MRKALAIGATAAVVAVVGGTAAFVLTQGPEDQFAECRTSAVAGGAGAIGGPFELLNSRAEVVTDTDVITKPSLLYFGYTFCPDVCPFDTVRNADAVDILTERGYDIQPVFISIDPERDTPEVVGEFAQNIHPDMIGLTGSAEQVKAASQAYRTYYKKNESEDPEWYLVDHSTFSYLVTPEDGFLDFYRRELSPEQMADGIQCFLDAKS</sequence>
<keyword evidence="2 3" id="KW-0186">Copper</keyword>
<feature type="binding site" evidence="3">
    <location>
        <position position="81"/>
    </location>
    <ligand>
        <name>Cu cation</name>
        <dbReference type="ChEBI" id="CHEBI:23378"/>
    </ligand>
</feature>
<keyword evidence="7" id="KW-1185">Reference proteome</keyword>
<feature type="signal peptide" evidence="5">
    <location>
        <begin position="1"/>
        <end position="22"/>
    </location>
</feature>
<feature type="disulfide bond" description="Redox-active" evidence="4">
    <location>
        <begin position="81"/>
        <end position="85"/>
    </location>
</feature>
<evidence type="ECO:0000313" key="6">
    <source>
        <dbReference type="EMBL" id="SCM69413.1"/>
    </source>
</evidence>